<accession>A0AA97F650</accession>
<comment type="subcellular location">
    <subcellularLocation>
        <location evidence="1">Membrane</location>
        <topology evidence="1">Multi-pass membrane protein</topology>
    </subcellularLocation>
</comment>
<dbReference type="Gene3D" id="1.20.1730.10">
    <property type="entry name" value="Sodium/glucose cotransporter"/>
    <property type="match status" value="1"/>
</dbReference>
<feature type="transmembrane region" description="Helical" evidence="7">
    <location>
        <begin position="401"/>
        <end position="419"/>
    </location>
</feature>
<feature type="transmembrane region" description="Helical" evidence="7">
    <location>
        <begin position="85"/>
        <end position="107"/>
    </location>
</feature>
<feature type="transmembrane region" description="Helical" evidence="7">
    <location>
        <begin position="127"/>
        <end position="152"/>
    </location>
</feature>
<dbReference type="EMBL" id="CP136594">
    <property type="protein sequence ID" value="WOE75054.1"/>
    <property type="molecule type" value="Genomic_DNA"/>
</dbReference>
<dbReference type="AlphaFoldDB" id="A0AA97F650"/>
<sequence length="511" mass="55275">MTVFSAGNSGSIVQLTIFAGIMLLLAGITWWHVRGHHAGIDGDSKEVFLAGGGLNWFFVAGAITLTNLSTDQLVGMNGNQMLLLAWWEMAGFAGLLILAFVFVPIYYRNHCTTVTELLERRYQQRNVRTVISAMFLFGNLLIYMPAVIYSGALFLRSLFGLDEGALIPIAAALAVVGGAYAILGGLRGVAVLDTYSGIGILGMALVVVYLALQAVGFDLSTGVPAHRLTLIGDNDSPIPFHTLFTGMVFIQIFYWSTNQNITQKALAAPTVREAQKGVMVAAIIRLAIVPAIVVIPGVVAFKLFGDVNDAAYGMVVAEVLPPWTSGIFAAMIAAAVLTTFSAVLNATSTLYAVDFHKVFINPDAKAGRLNWMMGIAATALAIALVPIYANAESIINLLQELNGLFSMPILSVFAVGLLFRNVDARAAITGLLWGLGIYALHTFWFYTPQPYWGDETLYRMLGFDWLHYIDVMVFVLFSSIVVALTVNRLIFGNRATLFWQSEDGMKGAATA</sequence>
<dbReference type="GO" id="GO:0005886">
    <property type="term" value="C:plasma membrane"/>
    <property type="evidence" value="ECO:0007669"/>
    <property type="project" value="TreeGrafter"/>
</dbReference>
<keyword evidence="9" id="KW-1185">Reference proteome</keyword>
<dbReference type="InterPro" id="IPR038377">
    <property type="entry name" value="Na/Glc_symporter_sf"/>
</dbReference>
<feature type="transmembrane region" description="Helical" evidence="7">
    <location>
        <begin position="426"/>
        <end position="445"/>
    </location>
</feature>
<feature type="transmembrane region" description="Helical" evidence="7">
    <location>
        <begin position="12"/>
        <end position="33"/>
    </location>
</feature>
<evidence type="ECO:0000256" key="3">
    <source>
        <dbReference type="ARBA" id="ARBA00022692"/>
    </source>
</evidence>
<feature type="transmembrane region" description="Helical" evidence="7">
    <location>
        <begin position="369"/>
        <end position="389"/>
    </location>
</feature>
<feature type="transmembrane region" description="Helical" evidence="7">
    <location>
        <begin position="45"/>
        <end position="65"/>
    </location>
</feature>
<feature type="transmembrane region" description="Helical" evidence="7">
    <location>
        <begin position="237"/>
        <end position="257"/>
    </location>
</feature>
<dbReference type="PANTHER" id="PTHR11819">
    <property type="entry name" value="SOLUTE CARRIER FAMILY 5"/>
    <property type="match status" value="1"/>
</dbReference>
<comment type="similarity">
    <text evidence="2 6">Belongs to the sodium:solute symporter (SSF) (TC 2.A.21) family.</text>
</comment>
<dbReference type="Proteomes" id="UP001302429">
    <property type="component" value="Chromosome"/>
</dbReference>
<gene>
    <name evidence="8" type="ORF">RB602_14670</name>
</gene>
<evidence type="ECO:0000256" key="6">
    <source>
        <dbReference type="RuleBase" id="RU362091"/>
    </source>
</evidence>
<reference evidence="8 9" key="1">
    <citation type="submission" date="2023-10" db="EMBL/GenBank/DDBJ databases">
        <title>Complete genome sequence of a Sphingomonadaceae bacterium.</title>
        <authorList>
            <person name="Yan C."/>
        </authorList>
    </citation>
    <scope>NUCLEOTIDE SEQUENCE [LARGE SCALE GENOMIC DNA]</scope>
    <source>
        <strain evidence="8 9">SCSIO 66989</strain>
    </source>
</reference>
<name>A0AA97F650_9SPHN</name>
<evidence type="ECO:0000256" key="2">
    <source>
        <dbReference type="ARBA" id="ARBA00006434"/>
    </source>
</evidence>
<proteinExistence type="inferred from homology"/>
<evidence type="ECO:0000256" key="4">
    <source>
        <dbReference type="ARBA" id="ARBA00022989"/>
    </source>
</evidence>
<feature type="transmembrane region" description="Helical" evidence="7">
    <location>
        <begin position="164"/>
        <end position="183"/>
    </location>
</feature>
<keyword evidence="4 7" id="KW-1133">Transmembrane helix</keyword>
<evidence type="ECO:0000256" key="1">
    <source>
        <dbReference type="ARBA" id="ARBA00004141"/>
    </source>
</evidence>
<dbReference type="Pfam" id="PF00474">
    <property type="entry name" value="SSF"/>
    <property type="match status" value="1"/>
</dbReference>
<evidence type="ECO:0000313" key="8">
    <source>
        <dbReference type="EMBL" id="WOE75054.1"/>
    </source>
</evidence>
<dbReference type="RefSeq" id="WP_317081615.1">
    <property type="nucleotide sequence ID" value="NZ_CP136594.1"/>
</dbReference>
<dbReference type="PANTHER" id="PTHR11819:SF195">
    <property type="entry name" value="SODIUM_GLUCOSE COTRANSPORTER 4"/>
    <property type="match status" value="1"/>
</dbReference>
<feature type="transmembrane region" description="Helical" evidence="7">
    <location>
        <begin position="323"/>
        <end position="348"/>
    </location>
</feature>
<organism evidence="8 9">
    <name type="scientific">Alterisphingorhabdus coralli</name>
    <dbReference type="NCBI Taxonomy" id="3071408"/>
    <lineage>
        <taxon>Bacteria</taxon>
        <taxon>Pseudomonadati</taxon>
        <taxon>Pseudomonadota</taxon>
        <taxon>Alphaproteobacteria</taxon>
        <taxon>Sphingomonadales</taxon>
        <taxon>Sphingomonadaceae</taxon>
        <taxon>Alterisphingorhabdus (ex Yan et al. 2024)</taxon>
    </lineage>
</organism>
<evidence type="ECO:0000256" key="7">
    <source>
        <dbReference type="SAM" id="Phobius"/>
    </source>
</evidence>
<dbReference type="CDD" id="cd10328">
    <property type="entry name" value="SLC5sbd_YidK"/>
    <property type="match status" value="1"/>
</dbReference>
<dbReference type="KEGG" id="acoa:RB602_14670"/>
<evidence type="ECO:0000313" key="9">
    <source>
        <dbReference type="Proteomes" id="UP001302429"/>
    </source>
</evidence>
<dbReference type="PROSITE" id="PS50283">
    <property type="entry name" value="NA_SOLUT_SYMP_3"/>
    <property type="match status" value="1"/>
</dbReference>
<feature type="transmembrane region" description="Helical" evidence="7">
    <location>
        <begin position="465"/>
        <end position="486"/>
    </location>
</feature>
<feature type="transmembrane region" description="Helical" evidence="7">
    <location>
        <begin position="278"/>
        <end position="303"/>
    </location>
</feature>
<feature type="transmembrane region" description="Helical" evidence="7">
    <location>
        <begin position="195"/>
        <end position="217"/>
    </location>
</feature>
<dbReference type="GO" id="GO:0005412">
    <property type="term" value="F:D-glucose:sodium symporter activity"/>
    <property type="evidence" value="ECO:0007669"/>
    <property type="project" value="TreeGrafter"/>
</dbReference>
<dbReference type="NCBIfam" id="TIGR00813">
    <property type="entry name" value="sss"/>
    <property type="match status" value="1"/>
</dbReference>
<keyword evidence="5 7" id="KW-0472">Membrane</keyword>
<keyword evidence="3 7" id="KW-0812">Transmembrane</keyword>
<dbReference type="InterPro" id="IPR001734">
    <property type="entry name" value="Na/solute_symporter"/>
</dbReference>
<evidence type="ECO:0000256" key="5">
    <source>
        <dbReference type="ARBA" id="ARBA00023136"/>
    </source>
</evidence>
<protein>
    <submittedName>
        <fullName evidence="8">SLC5 family protein</fullName>
    </submittedName>
</protein>